<organism evidence="5 6">
    <name type="scientific">Priapulus caudatus</name>
    <name type="common">Priapulid worm</name>
    <dbReference type="NCBI Taxonomy" id="37621"/>
    <lineage>
        <taxon>Eukaryota</taxon>
        <taxon>Metazoa</taxon>
        <taxon>Ecdysozoa</taxon>
        <taxon>Scalidophora</taxon>
        <taxon>Priapulida</taxon>
        <taxon>Priapulimorpha</taxon>
        <taxon>Priapulimorphida</taxon>
        <taxon>Priapulidae</taxon>
        <taxon>Priapulus</taxon>
    </lineage>
</organism>
<accession>A0ABM1E5Q9</accession>
<dbReference type="PANTHER" id="PTHR45640">
    <property type="entry name" value="HEAT SHOCK PROTEIN HSP-12.2-RELATED"/>
    <property type="match status" value="1"/>
</dbReference>
<dbReference type="GeneID" id="106809084"/>
<dbReference type="InterPro" id="IPR001436">
    <property type="entry name" value="Alpha-crystallin/sHSP_animal"/>
</dbReference>
<evidence type="ECO:0000256" key="3">
    <source>
        <dbReference type="RuleBase" id="RU003616"/>
    </source>
</evidence>
<evidence type="ECO:0000313" key="6">
    <source>
        <dbReference type="RefSeq" id="XP_014667530.1"/>
    </source>
</evidence>
<gene>
    <name evidence="6" type="primary">LOC106809084</name>
</gene>
<protein>
    <submittedName>
        <fullName evidence="6">Heat shock protein Hsp-16.48/Hsp-16.49-like</fullName>
    </submittedName>
</protein>
<dbReference type="InterPro" id="IPR002068">
    <property type="entry name" value="A-crystallin/Hsp20_dom"/>
</dbReference>
<evidence type="ECO:0000313" key="5">
    <source>
        <dbReference type="Proteomes" id="UP000695022"/>
    </source>
</evidence>
<dbReference type="PIRSF" id="PIRSF036514">
    <property type="entry name" value="Sm_HSP_B1"/>
    <property type="match status" value="1"/>
</dbReference>
<evidence type="ECO:0000256" key="1">
    <source>
        <dbReference type="PIRNR" id="PIRNR036514"/>
    </source>
</evidence>
<dbReference type="Pfam" id="PF00011">
    <property type="entry name" value="HSP20"/>
    <property type="match status" value="1"/>
</dbReference>
<keyword evidence="5" id="KW-1185">Reference proteome</keyword>
<proteinExistence type="inferred from homology"/>
<evidence type="ECO:0000259" key="4">
    <source>
        <dbReference type="PROSITE" id="PS01031"/>
    </source>
</evidence>
<dbReference type="Gene3D" id="2.60.40.790">
    <property type="match status" value="1"/>
</dbReference>
<dbReference type="CDD" id="cd06526">
    <property type="entry name" value="metazoan_ACD"/>
    <property type="match status" value="1"/>
</dbReference>
<dbReference type="SUPFAM" id="SSF49764">
    <property type="entry name" value="HSP20-like chaperones"/>
    <property type="match status" value="1"/>
</dbReference>
<dbReference type="InterPro" id="IPR055269">
    <property type="entry name" value="Alpha-crystallin/HSP_16"/>
</dbReference>
<feature type="domain" description="SHSP" evidence="4">
    <location>
        <begin position="59"/>
        <end position="165"/>
    </location>
</feature>
<dbReference type="PRINTS" id="PR00299">
    <property type="entry name" value="ACRYSTALLIN"/>
</dbReference>
<dbReference type="InterPro" id="IPR008978">
    <property type="entry name" value="HSP20-like_chaperone"/>
</dbReference>
<dbReference type="Proteomes" id="UP000695022">
    <property type="component" value="Unplaced"/>
</dbReference>
<comment type="similarity">
    <text evidence="1 2 3">Belongs to the small heat shock protein (HSP20) family.</text>
</comment>
<dbReference type="PROSITE" id="PS01031">
    <property type="entry name" value="SHSP"/>
    <property type="match status" value="1"/>
</dbReference>
<evidence type="ECO:0000256" key="2">
    <source>
        <dbReference type="PROSITE-ProRule" id="PRU00285"/>
    </source>
</evidence>
<dbReference type="PANTHER" id="PTHR45640:SF26">
    <property type="entry name" value="RE23625P"/>
    <property type="match status" value="1"/>
</dbReference>
<sequence>MSLLPFLIVDEPWGSSASTVMHDFDRDMQRFYDNMRRFQNDVNQTQRRQASGMNMQPFAREGVMTRDVVEEGGQKKLQMHFDVRNYRPEEIKVQVDGNMLKVCASHEEKTENGEIFRQFSRQFTVPDNVNPEALKSMLTPEGVLNIEAPYMALEAPKEPTAIPIDFVKK</sequence>
<name>A0ABM1E5Q9_PRICU</name>
<dbReference type="RefSeq" id="XP_014667530.1">
    <property type="nucleotide sequence ID" value="XM_014812044.1"/>
</dbReference>
<reference evidence="6" key="1">
    <citation type="submission" date="2025-08" db="UniProtKB">
        <authorList>
            <consortium name="RefSeq"/>
        </authorList>
    </citation>
    <scope>IDENTIFICATION</scope>
</reference>